<reference evidence="10 11" key="2">
    <citation type="journal article" date="2009" name="PLoS ONE">
        <title>An integrated genetic and cytogenetic map of the cucumber genome.</title>
        <authorList>
            <person name="Ren Y."/>
            <person name="Zhang Z."/>
            <person name="Liu J."/>
            <person name="Staub J.E."/>
            <person name="Han Y."/>
            <person name="Cheng Z."/>
            <person name="Li X."/>
            <person name="Lu J."/>
            <person name="Miao H."/>
            <person name="Kang H."/>
            <person name="Xie B."/>
            <person name="Gu X."/>
            <person name="Wang X."/>
            <person name="Du Y."/>
            <person name="Jin W."/>
            <person name="Huang S."/>
        </authorList>
    </citation>
    <scope>NUCLEOTIDE SEQUENCE [LARGE SCALE GENOMIC DNA]</scope>
    <source>
        <strain evidence="11">cv. 9930</strain>
    </source>
</reference>
<proteinExistence type="predicted"/>
<feature type="domain" description="TCP" evidence="8">
    <location>
        <begin position="121"/>
        <end position="179"/>
    </location>
</feature>
<feature type="region of interest" description="Disordered" evidence="7">
    <location>
        <begin position="22"/>
        <end position="50"/>
    </location>
</feature>
<sequence>MFSSTNNLHLFPLQQYFPSSSSSSPSYHHHLVAPPPSPPPHHHHSEPVYIGPLQDPVLSGVVAPIFLQVQEEDRDQARMKNEQQEVAVLMSQNGNNNNNNNGQCFSSSTTLNNFTKKGSVKKDRHSKIYTAQGLRDRRVRLSIDISRKFFDLQDMLGYDKASKTLDWLLTKSRKAIKELTKKTQYHNNNNNIITSSSSSSKFHFDHDFEECEVISNDDDDEEAEKIIMLGKSSSNCKKNLGFHDVLAKESRAKARARARERTKEKMIMNQQFRSPPPPPPQPSMPTPVVQKAAGPDQENNNIIGIMWKPSPMVTSSSSYQKNLVISKGESCNYNNYCNNFYFPASNLTPNWDINIDSTFARPQSGFCSIANMDSLPEFQVCAKPWDSCNNNQHLH</sequence>
<dbReference type="GO" id="GO:0043565">
    <property type="term" value="F:sequence-specific DNA binding"/>
    <property type="evidence" value="ECO:0000318"/>
    <property type="project" value="GO_Central"/>
</dbReference>
<dbReference type="OMA" id="NHSQIMH"/>
<keyword evidence="3" id="KW-0805">Transcription regulation</keyword>
<dbReference type="KEGG" id="csv:105435716"/>
<dbReference type="InterPro" id="IPR017887">
    <property type="entry name" value="TF_TCP_subgr"/>
</dbReference>
<evidence type="ECO:0000313" key="10">
    <source>
        <dbReference type="EMBL" id="KGN52575.1"/>
    </source>
</evidence>
<gene>
    <name evidence="10" type="ORF">Csa_5G644520</name>
</gene>
<dbReference type="PANTHER" id="PTHR31072:SF224">
    <property type="entry name" value="TRANSCRIPTION FACTOR TCP1"/>
    <property type="match status" value="1"/>
</dbReference>
<dbReference type="STRING" id="3659.A0A0A0KSL1"/>
<dbReference type="Proteomes" id="UP000029981">
    <property type="component" value="Chromosome 5"/>
</dbReference>
<reference evidence="10 11" key="1">
    <citation type="journal article" date="2009" name="Nat. Genet.">
        <title>The genome of the cucumber, Cucumis sativus L.</title>
        <authorList>
            <person name="Huang S."/>
            <person name="Li R."/>
            <person name="Zhang Z."/>
            <person name="Li L."/>
            <person name="Gu X."/>
            <person name="Fan W."/>
            <person name="Lucas W.J."/>
            <person name="Wang X."/>
            <person name="Xie B."/>
            <person name="Ni P."/>
            <person name="Ren Y."/>
            <person name="Zhu H."/>
            <person name="Li J."/>
            <person name="Lin K."/>
            <person name="Jin W."/>
            <person name="Fei Z."/>
            <person name="Li G."/>
            <person name="Staub J."/>
            <person name="Kilian A."/>
            <person name="van der Vossen E.A."/>
            <person name="Wu Y."/>
            <person name="Guo J."/>
            <person name="He J."/>
            <person name="Jia Z."/>
            <person name="Ren Y."/>
            <person name="Tian G."/>
            <person name="Lu Y."/>
            <person name="Ruan J."/>
            <person name="Qian W."/>
            <person name="Wang M."/>
            <person name="Huang Q."/>
            <person name="Li B."/>
            <person name="Xuan Z."/>
            <person name="Cao J."/>
            <person name="Asan"/>
            <person name="Wu Z."/>
            <person name="Zhang J."/>
            <person name="Cai Q."/>
            <person name="Bai Y."/>
            <person name="Zhao B."/>
            <person name="Han Y."/>
            <person name="Li Y."/>
            <person name="Li X."/>
            <person name="Wang S."/>
            <person name="Shi Q."/>
            <person name="Liu S."/>
            <person name="Cho W.K."/>
            <person name="Kim J.Y."/>
            <person name="Xu Y."/>
            <person name="Heller-Uszynska K."/>
            <person name="Miao H."/>
            <person name="Cheng Z."/>
            <person name="Zhang S."/>
            <person name="Wu J."/>
            <person name="Yang Y."/>
            <person name="Kang H."/>
            <person name="Li M."/>
            <person name="Liang H."/>
            <person name="Ren X."/>
            <person name="Shi Z."/>
            <person name="Wen M."/>
            <person name="Jian M."/>
            <person name="Yang H."/>
            <person name="Zhang G."/>
            <person name="Yang Z."/>
            <person name="Chen R."/>
            <person name="Liu S."/>
            <person name="Li J."/>
            <person name="Ma L."/>
            <person name="Liu H."/>
            <person name="Zhou Y."/>
            <person name="Zhao J."/>
            <person name="Fang X."/>
            <person name="Li G."/>
            <person name="Fang L."/>
            <person name="Li Y."/>
            <person name="Liu D."/>
            <person name="Zheng H."/>
            <person name="Zhang Y."/>
            <person name="Qin N."/>
            <person name="Li Z."/>
            <person name="Yang G."/>
            <person name="Yang S."/>
            <person name="Bolund L."/>
            <person name="Kristiansen K."/>
            <person name="Zheng H."/>
            <person name="Li S."/>
            <person name="Zhang X."/>
            <person name="Yang H."/>
            <person name="Wang J."/>
            <person name="Sun R."/>
            <person name="Zhang B."/>
            <person name="Jiang S."/>
            <person name="Wang J."/>
            <person name="Du Y."/>
            <person name="Li S."/>
        </authorList>
    </citation>
    <scope>NUCLEOTIDE SEQUENCE [LARGE SCALE GENOMIC DNA]</scope>
    <source>
        <strain evidence="11">cv. 9930</strain>
    </source>
</reference>
<dbReference type="PROSITE" id="PS51369">
    <property type="entry name" value="TCP"/>
    <property type="match status" value="1"/>
</dbReference>
<protein>
    <recommendedName>
        <fullName evidence="12">TCP domain-containing protein</fullName>
    </recommendedName>
</protein>
<dbReference type="AlphaFoldDB" id="A0A0A0KSL1"/>
<evidence type="ECO:0000256" key="6">
    <source>
        <dbReference type="ARBA" id="ARBA00023242"/>
    </source>
</evidence>
<evidence type="ECO:0000259" key="8">
    <source>
        <dbReference type="PROSITE" id="PS51369"/>
    </source>
</evidence>
<evidence type="ECO:0000256" key="4">
    <source>
        <dbReference type="ARBA" id="ARBA00023125"/>
    </source>
</evidence>
<evidence type="ECO:0000256" key="1">
    <source>
        <dbReference type="ARBA" id="ARBA00004123"/>
    </source>
</evidence>
<dbReference type="EMBL" id="CM002926">
    <property type="protein sequence ID" value="KGN52575.1"/>
    <property type="molecule type" value="Genomic_DNA"/>
</dbReference>
<evidence type="ECO:0000256" key="5">
    <source>
        <dbReference type="ARBA" id="ARBA00023163"/>
    </source>
</evidence>
<reference evidence="10 11" key="3">
    <citation type="journal article" date="2010" name="BMC Genomics">
        <title>Transcriptome sequencing and comparative analysis of cucumber flowers with different sex types.</title>
        <authorList>
            <person name="Guo S."/>
            <person name="Zheng Y."/>
            <person name="Joung J.G."/>
            <person name="Liu S."/>
            <person name="Zhang Z."/>
            <person name="Crasta O.R."/>
            <person name="Sobral B.W."/>
            <person name="Xu Y."/>
            <person name="Huang S."/>
            <person name="Fei Z."/>
        </authorList>
    </citation>
    <scope>NUCLEOTIDE SEQUENCE [LARGE SCALE GENOMIC DNA]</scope>
    <source>
        <strain evidence="11">cv. 9930</strain>
    </source>
</reference>
<dbReference type="GO" id="GO:2000032">
    <property type="term" value="P:regulation of secondary shoot formation"/>
    <property type="evidence" value="ECO:0000318"/>
    <property type="project" value="GO_Central"/>
</dbReference>
<evidence type="ECO:0000256" key="3">
    <source>
        <dbReference type="ARBA" id="ARBA00023015"/>
    </source>
</evidence>
<name>A0A0A0KSL1_CUCSA</name>
<evidence type="ECO:0000313" key="11">
    <source>
        <dbReference type="Proteomes" id="UP000029981"/>
    </source>
</evidence>
<dbReference type="InterPro" id="IPR005333">
    <property type="entry name" value="Transcription_factor_TCP"/>
</dbReference>
<keyword evidence="5" id="KW-0804">Transcription</keyword>
<evidence type="ECO:0000259" key="9">
    <source>
        <dbReference type="PROSITE" id="PS51370"/>
    </source>
</evidence>
<dbReference type="Pfam" id="PF03634">
    <property type="entry name" value="TCP"/>
    <property type="match status" value="1"/>
</dbReference>
<dbReference type="Gramene" id="KGN52575">
    <property type="protein sequence ID" value="KGN52575"/>
    <property type="gene ID" value="Csa_5G644520"/>
</dbReference>
<dbReference type="PROSITE" id="PS51370">
    <property type="entry name" value="R"/>
    <property type="match status" value="1"/>
</dbReference>
<dbReference type="PANTHER" id="PTHR31072">
    <property type="entry name" value="TRANSCRIPTION FACTOR TCP4-RELATED"/>
    <property type="match status" value="1"/>
</dbReference>
<evidence type="ECO:0000256" key="2">
    <source>
        <dbReference type="ARBA" id="ARBA00022473"/>
    </source>
</evidence>
<dbReference type="GO" id="GO:0005634">
    <property type="term" value="C:nucleus"/>
    <property type="evidence" value="ECO:0000318"/>
    <property type="project" value="GO_Central"/>
</dbReference>
<dbReference type="GO" id="GO:0003700">
    <property type="term" value="F:DNA-binding transcription factor activity"/>
    <property type="evidence" value="ECO:0000318"/>
    <property type="project" value="GO_Central"/>
</dbReference>
<organism evidence="10 11">
    <name type="scientific">Cucumis sativus</name>
    <name type="common">Cucumber</name>
    <dbReference type="NCBI Taxonomy" id="3659"/>
    <lineage>
        <taxon>Eukaryota</taxon>
        <taxon>Viridiplantae</taxon>
        <taxon>Streptophyta</taxon>
        <taxon>Embryophyta</taxon>
        <taxon>Tracheophyta</taxon>
        <taxon>Spermatophyta</taxon>
        <taxon>Magnoliopsida</taxon>
        <taxon>eudicotyledons</taxon>
        <taxon>Gunneridae</taxon>
        <taxon>Pentapetalae</taxon>
        <taxon>rosids</taxon>
        <taxon>fabids</taxon>
        <taxon>Cucurbitales</taxon>
        <taxon>Cucurbitaceae</taxon>
        <taxon>Benincaseae</taxon>
        <taxon>Cucumis</taxon>
    </lineage>
</organism>
<dbReference type="SMR" id="A0A0A0KSL1"/>
<dbReference type="OrthoDB" id="1896834at2759"/>
<feature type="region of interest" description="Disordered" evidence="7">
    <location>
        <begin position="270"/>
        <end position="296"/>
    </location>
</feature>
<evidence type="ECO:0000256" key="7">
    <source>
        <dbReference type="SAM" id="MobiDB-lite"/>
    </source>
</evidence>
<keyword evidence="11" id="KW-1185">Reference proteome</keyword>
<feature type="compositionally biased region" description="Pro residues" evidence="7">
    <location>
        <begin position="274"/>
        <end position="285"/>
    </location>
</feature>
<keyword evidence="4" id="KW-0238">DNA-binding</keyword>
<keyword evidence="2" id="KW-0217">Developmental protein</keyword>
<comment type="subcellular location">
    <subcellularLocation>
        <location evidence="1">Nucleus</location>
    </subcellularLocation>
</comment>
<dbReference type="InterPro" id="IPR017888">
    <property type="entry name" value="CYC/TB1_R_domain"/>
</dbReference>
<reference evidence="10 11" key="4">
    <citation type="journal article" date="2011" name="BMC Genomics">
        <title>RNA-Seq improves annotation of protein-coding genes in the cucumber genome.</title>
        <authorList>
            <person name="Li Z."/>
            <person name="Zhang Z."/>
            <person name="Yan P."/>
            <person name="Huang S."/>
            <person name="Fei Z."/>
            <person name="Lin K."/>
        </authorList>
    </citation>
    <scope>NUCLEOTIDE SEQUENCE [LARGE SCALE GENOMIC DNA]</scope>
    <source>
        <strain evidence="11">cv. 9930</strain>
    </source>
</reference>
<keyword evidence="6" id="KW-0539">Nucleus</keyword>
<feature type="domain" description="R" evidence="9">
    <location>
        <begin position="248"/>
        <end position="265"/>
    </location>
</feature>
<accession>A0A0A0KSL1</accession>
<evidence type="ECO:0008006" key="12">
    <source>
        <dbReference type="Google" id="ProtNLM"/>
    </source>
</evidence>